<dbReference type="OMA" id="DIGKHNE"/>
<evidence type="ECO:0000256" key="3">
    <source>
        <dbReference type="PROSITE-ProRule" id="PRU00221"/>
    </source>
</evidence>
<evidence type="ECO:0000313" key="6">
    <source>
        <dbReference type="Proteomes" id="UP000076078"/>
    </source>
</evidence>
<organism evidence="5 6">
    <name type="scientific">Tieghemostelium lacteum</name>
    <name type="common">Slime mold</name>
    <name type="synonym">Dictyostelium lacteum</name>
    <dbReference type="NCBI Taxonomy" id="361077"/>
    <lineage>
        <taxon>Eukaryota</taxon>
        <taxon>Amoebozoa</taxon>
        <taxon>Evosea</taxon>
        <taxon>Eumycetozoa</taxon>
        <taxon>Dictyostelia</taxon>
        <taxon>Dictyosteliales</taxon>
        <taxon>Raperosteliaceae</taxon>
        <taxon>Tieghemostelium</taxon>
    </lineage>
</organism>
<dbReference type="InterPro" id="IPR020472">
    <property type="entry name" value="WD40_PAC1"/>
</dbReference>
<protein>
    <recommendedName>
        <fullName evidence="4">F-box domain-containing protein</fullName>
    </recommendedName>
</protein>
<feature type="repeat" description="WD" evidence="3">
    <location>
        <begin position="222"/>
        <end position="264"/>
    </location>
</feature>
<dbReference type="Gene3D" id="2.130.10.10">
    <property type="entry name" value="YVTN repeat-like/Quinoprotein amine dehydrogenase"/>
    <property type="match status" value="3"/>
</dbReference>
<keyword evidence="6" id="KW-1185">Reference proteome</keyword>
<dbReference type="STRING" id="361077.A0A151ZE54"/>
<dbReference type="EMBL" id="LODT01000031">
    <property type="protein sequence ID" value="KYQ92199.1"/>
    <property type="molecule type" value="Genomic_DNA"/>
</dbReference>
<dbReference type="InterPro" id="IPR015943">
    <property type="entry name" value="WD40/YVTN_repeat-like_dom_sf"/>
</dbReference>
<dbReference type="InterPro" id="IPR001680">
    <property type="entry name" value="WD40_rpt"/>
</dbReference>
<proteinExistence type="predicted"/>
<evidence type="ECO:0000256" key="1">
    <source>
        <dbReference type="ARBA" id="ARBA00022574"/>
    </source>
</evidence>
<feature type="repeat" description="WD" evidence="3">
    <location>
        <begin position="115"/>
        <end position="154"/>
    </location>
</feature>
<feature type="domain" description="F-box" evidence="4">
    <location>
        <begin position="1"/>
        <end position="46"/>
    </location>
</feature>
<evidence type="ECO:0000259" key="4">
    <source>
        <dbReference type="PROSITE" id="PS50181"/>
    </source>
</evidence>
<dbReference type="Pfam" id="PF12937">
    <property type="entry name" value="F-box-like"/>
    <property type="match status" value="1"/>
</dbReference>
<dbReference type="OrthoDB" id="19711at2759"/>
<evidence type="ECO:0000313" key="5">
    <source>
        <dbReference type="EMBL" id="KYQ92199.1"/>
    </source>
</evidence>
<name>A0A151ZE54_TIELA</name>
<dbReference type="InParanoid" id="A0A151ZE54"/>
<dbReference type="InterPro" id="IPR036322">
    <property type="entry name" value="WD40_repeat_dom_sf"/>
</dbReference>
<evidence type="ECO:0000256" key="2">
    <source>
        <dbReference type="ARBA" id="ARBA00022737"/>
    </source>
</evidence>
<dbReference type="PANTHER" id="PTHR19848">
    <property type="entry name" value="WD40 REPEAT PROTEIN"/>
    <property type="match status" value="1"/>
</dbReference>
<dbReference type="PRINTS" id="PR00320">
    <property type="entry name" value="GPROTEINBRPT"/>
</dbReference>
<dbReference type="PROSITE" id="PS00678">
    <property type="entry name" value="WD_REPEATS_1"/>
    <property type="match status" value="2"/>
</dbReference>
<comment type="caution">
    <text evidence="5">The sequence shown here is derived from an EMBL/GenBank/DDBJ whole genome shotgun (WGS) entry which is preliminary data.</text>
</comment>
<sequence length="469" mass="53772">MFQNLSDEISLLIIKKLSIRDILSLLSVNKHLNHLISSNSIVWKNLYFNIFQQLIPFIAQYKQNQCIQKELSKLVLKDTEDSEDPGSKINWKLRYLSYHTSESNWSNGRYQVTTIDGKQGGIFSLAFKKDLLITGSSDKLLKLWKLEKKDRNQPYTVRSFSEIPGHNGWIWSIQLKKSNCYSSCQNGDIIVTPISQYLENNFNNNNIHNEHPLPQPHHIHRIKGHKGAVWKTCVDRNSGNYLISCGSDSTIKLWDIESKTLVSNVGRHMDCVLALSNNSHDTNIIASGSTDHTVALWDYRTDEGPLQIIRGFSCSISSLDFKNHLLLSAAEDGYIRLNDIRMNNNNNSYNSNFIFKMLAHNDEIRVIRNKYNRLVTVSNDRCVTVWDSSSLCSLDSQITQKYQCKGHTGSVVSMMFSKDKIISGSLDSTIKIWDFSTTIKNQSKSGTTPCSKELKQQNKRNLLQRYWFN</sequence>
<dbReference type="SMART" id="SM00256">
    <property type="entry name" value="FBOX"/>
    <property type="match status" value="1"/>
</dbReference>
<dbReference type="AlphaFoldDB" id="A0A151ZE54"/>
<feature type="repeat" description="WD" evidence="3">
    <location>
        <begin position="265"/>
        <end position="307"/>
    </location>
</feature>
<dbReference type="PROSITE" id="PS50181">
    <property type="entry name" value="FBOX"/>
    <property type="match status" value="1"/>
</dbReference>
<dbReference type="SUPFAM" id="SSF81383">
    <property type="entry name" value="F-box domain"/>
    <property type="match status" value="1"/>
</dbReference>
<dbReference type="InterPro" id="IPR019775">
    <property type="entry name" value="WD40_repeat_CS"/>
</dbReference>
<dbReference type="InterPro" id="IPR001810">
    <property type="entry name" value="F-box_dom"/>
</dbReference>
<keyword evidence="1 3" id="KW-0853">WD repeat</keyword>
<gene>
    <name evidence="5" type="ORF">DLAC_07046</name>
</gene>
<dbReference type="PROSITE" id="PS50082">
    <property type="entry name" value="WD_REPEATS_2"/>
    <property type="match status" value="4"/>
</dbReference>
<reference evidence="5 6" key="1">
    <citation type="submission" date="2015-12" db="EMBL/GenBank/DDBJ databases">
        <title>Dictyostelia acquired genes for synthesis and detection of signals that induce cell-type specialization by lateral gene transfer from prokaryotes.</title>
        <authorList>
            <person name="Gloeckner G."/>
            <person name="Schaap P."/>
        </authorList>
    </citation>
    <scope>NUCLEOTIDE SEQUENCE [LARGE SCALE GENOMIC DNA]</scope>
    <source>
        <strain evidence="5 6">TK</strain>
    </source>
</reference>
<dbReference type="SMART" id="SM00320">
    <property type="entry name" value="WD40"/>
    <property type="match status" value="7"/>
</dbReference>
<keyword evidence="2" id="KW-0677">Repeat</keyword>
<dbReference type="Pfam" id="PF00400">
    <property type="entry name" value="WD40"/>
    <property type="match status" value="4"/>
</dbReference>
<dbReference type="Proteomes" id="UP000076078">
    <property type="component" value="Unassembled WGS sequence"/>
</dbReference>
<dbReference type="SUPFAM" id="SSF50978">
    <property type="entry name" value="WD40 repeat-like"/>
    <property type="match status" value="1"/>
</dbReference>
<accession>A0A151ZE54</accession>
<feature type="repeat" description="WD" evidence="3">
    <location>
        <begin position="404"/>
        <end position="443"/>
    </location>
</feature>
<dbReference type="PROSITE" id="PS50294">
    <property type="entry name" value="WD_REPEATS_REGION"/>
    <property type="match status" value="3"/>
</dbReference>
<dbReference type="InterPro" id="IPR036047">
    <property type="entry name" value="F-box-like_dom_sf"/>
</dbReference>
<dbReference type="PANTHER" id="PTHR19848:SF8">
    <property type="entry name" value="F-BOX AND WD REPEAT DOMAIN CONTAINING 7"/>
    <property type="match status" value="1"/>
</dbReference>
<dbReference type="Gene3D" id="1.20.1280.50">
    <property type="match status" value="1"/>
</dbReference>